<dbReference type="Gene3D" id="3.90.180.10">
    <property type="entry name" value="Medium-chain alcohol dehydrogenases, catalytic domain"/>
    <property type="match status" value="1"/>
</dbReference>
<dbReference type="EMBL" id="CP144373">
    <property type="protein sequence ID" value="XCH47058.1"/>
    <property type="molecule type" value="Genomic_DNA"/>
</dbReference>
<dbReference type="GO" id="GO:0046872">
    <property type="term" value="F:metal ion binding"/>
    <property type="evidence" value="ECO:0007669"/>
    <property type="project" value="UniProtKB-KW"/>
</dbReference>
<evidence type="ECO:0000256" key="1">
    <source>
        <dbReference type="ARBA" id="ARBA00022723"/>
    </source>
</evidence>
<dbReference type="PANTHER" id="PTHR42683">
    <property type="entry name" value="ALDEHYDE REDUCTASE"/>
    <property type="match status" value="1"/>
</dbReference>
<evidence type="ECO:0000256" key="3">
    <source>
        <dbReference type="ARBA" id="ARBA00023002"/>
    </source>
</evidence>
<sequence>MKAWVIAEITEIRDNDPLTLIEMKNPVPEPGEVVIKVHACGVCHTEIDEIEGRAAPSFLPIIPGHQIAGEVIETGREVKKFKIGDKAGAGWIYSACGKCEYCLKGLENLCNNFKATGKDAHGGYAEYFKINENFAFHIPENLDFEEVAPLFCAGAIGYRALKLTNPENMQNIGLVGFGASGHLVLKMVKFLHPDTKIFVFSRTLPERQLAMELGAYWAGNFDENPPEKLDSAIDTTPVWKPPVSVLKHLKPGGRLVINAIRKEEIDKNELLNIEYSGDLWLEKEIKTVANITRKDIQEFLHIASKIPIKPEIEIYTFSEANKAIKEIKQRKIRGAKVLRIGG</sequence>
<reference evidence="5" key="1">
    <citation type="submission" date="2024-01" db="EMBL/GenBank/DDBJ databases">
        <title>The first autotrophic representatives of the genus Thermodesulfovibrio.</title>
        <authorList>
            <person name="Maltseva A.I."/>
            <person name="Elcheninov A.G."/>
            <person name="Kublanov I.V."/>
            <person name="Lebedinsky A.V."/>
            <person name="Frolov E.N."/>
        </authorList>
    </citation>
    <scope>NUCLEOTIDE SEQUENCE</scope>
    <source>
        <strain evidence="5">3907-1M</strain>
    </source>
</reference>
<keyword evidence="3" id="KW-0560">Oxidoreductase</keyword>
<evidence type="ECO:0000313" key="5">
    <source>
        <dbReference type="EMBL" id="XCH47058.1"/>
    </source>
</evidence>
<protein>
    <submittedName>
        <fullName evidence="5">Zinc-dependent alcohol dehydrogenase family protein</fullName>
    </submittedName>
</protein>
<dbReference type="AlphaFoldDB" id="A0AAU8GYB4"/>
<proteinExistence type="predicted"/>
<feature type="domain" description="Alcohol dehydrogenase-like N-terminal" evidence="4">
    <location>
        <begin position="30"/>
        <end position="140"/>
    </location>
</feature>
<dbReference type="RefSeq" id="WP_353684585.1">
    <property type="nucleotide sequence ID" value="NZ_CP144373.1"/>
</dbReference>
<keyword evidence="2" id="KW-0862">Zinc</keyword>
<dbReference type="GO" id="GO:0016616">
    <property type="term" value="F:oxidoreductase activity, acting on the CH-OH group of donors, NAD or NADP as acceptor"/>
    <property type="evidence" value="ECO:0007669"/>
    <property type="project" value="InterPro"/>
</dbReference>
<dbReference type="Pfam" id="PF08240">
    <property type="entry name" value="ADH_N"/>
    <property type="match status" value="1"/>
</dbReference>
<evidence type="ECO:0000256" key="2">
    <source>
        <dbReference type="ARBA" id="ARBA00022833"/>
    </source>
</evidence>
<dbReference type="InterPro" id="IPR013154">
    <property type="entry name" value="ADH-like_N"/>
</dbReference>
<dbReference type="KEGG" id="taut:V4D30_01985"/>
<dbReference type="InterPro" id="IPR011032">
    <property type="entry name" value="GroES-like_sf"/>
</dbReference>
<organism evidence="5">
    <name type="scientific">Thermodesulfovibrio autotrophicus</name>
    <dbReference type="NCBI Taxonomy" id="3118333"/>
    <lineage>
        <taxon>Bacteria</taxon>
        <taxon>Pseudomonadati</taxon>
        <taxon>Nitrospirota</taxon>
        <taxon>Thermodesulfovibrionia</taxon>
        <taxon>Thermodesulfovibrionales</taxon>
        <taxon>Thermodesulfovibrionaceae</taxon>
        <taxon>Thermodesulfovibrio</taxon>
    </lineage>
</organism>
<dbReference type="SUPFAM" id="SSF50129">
    <property type="entry name" value="GroES-like"/>
    <property type="match status" value="1"/>
</dbReference>
<dbReference type="InterPro" id="IPR047109">
    <property type="entry name" value="CAD-like"/>
</dbReference>
<name>A0AAU8GYB4_9BACT</name>
<dbReference type="Gene3D" id="3.40.50.720">
    <property type="entry name" value="NAD(P)-binding Rossmann-like Domain"/>
    <property type="match status" value="1"/>
</dbReference>
<gene>
    <name evidence="5" type="ORF">V4D30_01985</name>
</gene>
<dbReference type="CDD" id="cd08298">
    <property type="entry name" value="CAD2"/>
    <property type="match status" value="1"/>
</dbReference>
<evidence type="ECO:0000259" key="4">
    <source>
        <dbReference type="Pfam" id="PF08240"/>
    </source>
</evidence>
<dbReference type="InterPro" id="IPR014187">
    <property type="entry name" value="ADH_Zn_typ-2"/>
</dbReference>
<dbReference type="SUPFAM" id="SSF51735">
    <property type="entry name" value="NAD(P)-binding Rossmann-fold domains"/>
    <property type="match status" value="1"/>
</dbReference>
<dbReference type="InterPro" id="IPR036291">
    <property type="entry name" value="NAD(P)-bd_dom_sf"/>
</dbReference>
<keyword evidence="1" id="KW-0479">Metal-binding</keyword>
<accession>A0AAU8GYB4</accession>